<dbReference type="InterPro" id="IPR052739">
    <property type="entry name" value="FAAH2"/>
</dbReference>
<feature type="region of interest" description="Disordered" evidence="1">
    <location>
        <begin position="129"/>
        <end position="207"/>
    </location>
</feature>
<evidence type="ECO:0000313" key="2">
    <source>
        <dbReference type="EMBL" id="KAL3068155.1"/>
    </source>
</evidence>
<protein>
    <recommendedName>
        <fullName evidence="4">Amidase domain-containing protein</fullName>
    </recommendedName>
</protein>
<dbReference type="Gene3D" id="3.90.1300.10">
    <property type="entry name" value="Amidase signature (AS) domain"/>
    <property type="match status" value="1"/>
</dbReference>
<evidence type="ECO:0008006" key="4">
    <source>
        <dbReference type="Google" id="ProtNLM"/>
    </source>
</evidence>
<dbReference type="AlphaFoldDB" id="A0ABD2HTX5"/>
<reference evidence="2 3" key="1">
    <citation type="submission" date="2024-10" db="EMBL/GenBank/DDBJ databases">
        <authorList>
            <person name="Kim D."/>
        </authorList>
    </citation>
    <scope>NUCLEOTIDE SEQUENCE [LARGE SCALE GENOMIC DNA]</scope>
    <source>
        <strain evidence="2">Taebaek</strain>
    </source>
</reference>
<dbReference type="EMBL" id="JBICCN010000453">
    <property type="protein sequence ID" value="KAL3068155.1"/>
    <property type="molecule type" value="Genomic_DNA"/>
</dbReference>
<comment type="caution">
    <text evidence="2">The sequence shown here is derived from an EMBL/GenBank/DDBJ whole genome shotgun (WGS) entry which is preliminary data.</text>
</comment>
<dbReference type="Proteomes" id="UP001620645">
    <property type="component" value="Unassembled WGS sequence"/>
</dbReference>
<gene>
    <name evidence="2" type="ORF">niasHS_015758</name>
</gene>
<accession>A0ABD2HTX5</accession>
<evidence type="ECO:0000256" key="1">
    <source>
        <dbReference type="SAM" id="MobiDB-lite"/>
    </source>
</evidence>
<dbReference type="PANTHER" id="PTHR43372">
    <property type="entry name" value="FATTY-ACID AMIDE HYDROLASE"/>
    <property type="match status" value="1"/>
</dbReference>
<feature type="compositionally biased region" description="Polar residues" evidence="1">
    <location>
        <begin position="155"/>
        <end position="184"/>
    </location>
</feature>
<keyword evidence="3" id="KW-1185">Reference proteome</keyword>
<sequence>MQTVGWQNASQLLFIPAHQAAAMIREGNLTAVELITAYVDRLKEVNPMINAIAHKNYGHSLKLAREVDTELVRMDESERKKVLQKCLKHFVDPTRRRQPVRWKRARLGRSQLVRWRRARLGRSQPVRWKRARLGRSQEGKTETESARTVEEDTTGTESARTVEEGTTGTESARTGENISETAYSRTARGRRGRIAECMRHHQGRPRK</sequence>
<proteinExistence type="predicted"/>
<feature type="compositionally biased region" description="Basic and acidic residues" evidence="1">
    <location>
        <begin position="135"/>
        <end position="150"/>
    </location>
</feature>
<organism evidence="2 3">
    <name type="scientific">Heterodera schachtii</name>
    <name type="common">Sugarbeet cyst nematode worm</name>
    <name type="synonym">Tylenchus schachtii</name>
    <dbReference type="NCBI Taxonomy" id="97005"/>
    <lineage>
        <taxon>Eukaryota</taxon>
        <taxon>Metazoa</taxon>
        <taxon>Ecdysozoa</taxon>
        <taxon>Nematoda</taxon>
        <taxon>Chromadorea</taxon>
        <taxon>Rhabditida</taxon>
        <taxon>Tylenchina</taxon>
        <taxon>Tylenchomorpha</taxon>
        <taxon>Tylenchoidea</taxon>
        <taxon>Heteroderidae</taxon>
        <taxon>Heteroderinae</taxon>
        <taxon>Heterodera</taxon>
    </lineage>
</organism>
<dbReference type="PANTHER" id="PTHR43372:SF4">
    <property type="entry name" value="FATTY-ACID AMIDE HYDROLASE 2"/>
    <property type="match status" value="1"/>
</dbReference>
<dbReference type="InterPro" id="IPR036928">
    <property type="entry name" value="AS_sf"/>
</dbReference>
<evidence type="ECO:0000313" key="3">
    <source>
        <dbReference type="Proteomes" id="UP001620645"/>
    </source>
</evidence>
<name>A0ABD2HTX5_HETSC</name>
<dbReference type="SUPFAM" id="SSF75304">
    <property type="entry name" value="Amidase signature (AS) enzymes"/>
    <property type="match status" value="1"/>
</dbReference>